<accession>A0A9N8ZI63</accession>
<evidence type="ECO:0000256" key="1">
    <source>
        <dbReference type="SAM" id="Coils"/>
    </source>
</evidence>
<dbReference type="Proteomes" id="UP000789375">
    <property type="component" value="Unassembled WGS sequence"/>
</dbReference>
<evidence type="ECO:0000313" key="2">
    <source>
        <dbReference type="EMBL" id="CAG8496618.1"/>
    </source>
</evidence>
<protein>
    <submittedName>
        <fullName evidence="2">12047_t:CDS:1</fullName>
    </submittedName>
</protein>
<reference evidence="2" key="1">
    <citation type="submission" date="2021-06" db="EMBL/GenBank/DDBJ databases">
        <authorList>
            <person name="Kallberg Y."/>
            <person name="Tangrot J."/>
            <person name="Rosling A."/>
        </authorList>
    </citation>
    <scope>NUCLEOTIDE SEQUENCE</scope>
    <source>
        <strain evidence="2">87-6 pot B 2015</strain>
    </source>
</reference>
<sequence length="263" mass="30620">MTTHEEIKTELNNAKEYKEWKKEWGERLNKLKRGIENEEYEGEKEELENEKKKLEINGKCCIKKCYVRERFVRAHGDFQLWEIEENTDIEPLIGVDDDVFSNHRDPPAQGSNEVNVTQPFYGGGRVRDNVFPEIIIGRSDFYRELTENPPDLSKGIPCSESISNKRFQWMFNGWKALKDSLIIAGIIERYHKNLSMRASGEKNESPNNDETYMYRNKSSISTESLLASFIKDGIYIRLHSENHIHIQITSHLENGRECIGTST</sequence>
<gene>
    <name evidence="2" type="ORF">FMOSSE_LOCUS3814</name>
</gene>
<evidence type="ECO:0000313" key="3">
    <source>
        <dbReference type="Proteomes" id="UP000789375"/>
    </source>
</evidence>
<dbReference type="AlphaFoldDB" id="A0A9N8ZI63"/>
<name>A0A9N8ZI63_FUNMO</name>
<organism evidence="2 3">
    <name type="scientific">Funneliformis mosseae</name>
    <name type="common">Endomycorrhizal fungus</name>
    <name type="synonym">Glomus mosseae</name>
    <dbReference type="NCBI Taxonomy" id="27381"/>
    <lineage>
        <taxon>Eukaryota</taxon>
        <taxon>Fungi</taxon>
        <taxon>Fungi incertae sedis</taxon>
        <taxon>Mucoromycota</taxon>
        <taxon>Glomeromycotina</taxon>
        <taxon>Glomeromycetes</taxon>
        <taxon>Glomerales</taxon>
        <taxon>Glomeraceae</taxon>
        <taxon>Funneliformis</taxon>
    </lineage>
</organism>
<keyword evidence="3" id="KW-1185">Reference proteome</keyword>
<proteinExistence type="predicted"/>
<keyword evidence="1" id="KW-0175">Coiled coil</keyword>
<comment type="caution">
    <text evidence="2">The sequence shown here is derived from an EMBL/GenBank/DDBJ whole genome shotgun (WGS) entry which is preliminary data.</text>
</comment>
<dbReference type="EMBL" id="CAJVPP010000598">
    <property type="protein sequence ID" value="CAG8496618.1"/>
    <property type="molecule type" value="Genomic_DNA"/>
</dbReference>
<feature type="coiled-coil region" evidence="1">
    <location>
        <begin position="30"/>
        <end position="64"/>
    </location>
</feature>